<dbReference type="Proteomes" id="UP001519887">
    <property type="component" value="Unassembled WGS sequence"/>
</dbReference>
<evidence type="ECO:0000313" key="2">
    <source>
        <dbReference type="Proteomes" id="UP001519887"/>
    </source>
</evidence>
<organism evidence="1 2">
    <name type="scientific">Paenibacillus sepulcri</name>
    <dbReference type="NCBI Taxonomy" id="359917"/>
    <lineage>
        <taxon>Bacteria</taxon>
        <taxon>Bacillati</taxon>
        <taxon>Bacillota</taxon>
        <taxon>Bacilli</taxon>
        <taxon>Bacillales</taxon>
        <taxon>Paenibacillaceae</taxon>
        <taxon>Paenibacillus</taxon>
    </lineage>
</organism>
<keyword evidence="2" id="KW-1185">Reference proteome</keyword>
<dbReference type="EMBL" id="JAHZIK010000574">
    <property type="protein sequence ID" value="MBW7456418.1"/>
    <property type="molecule type" value="Genomic_DNA"/>
</dbReference>
<accession>A0ABS7C697</accession>
<reference evidence="1 2" key="1">
    <citation type="submission" date="2021-07" db="EMBL/GenBank/DDBJ databases">
        <title>Paenibacillus radiodurans sp. nov., isolated from the southeastern edge of Tengger Desert.</title>
        <authorList>
            <person name="Zhang G."/>
        </authorList>
    </citation>
    <scope>NUCLEOTIDE SEQUENCE [LARGE SCALE GENOMIC DNA]</scope>
    <source>
        <strain evidence="1 2">CCM 7311</strain>
    </source>
</reference>
<feature type="non-terminal residue" evidence="1">
    <location>
        <position position="1"/>
    </location>
</feature>
<proteinExistence type="predicted"/>
<sequence>EYRLTTSELNYTPEPLSFIVHGVLDVAPEIDPQLLFDSLGSIVNYGVISVEGEQYGIVQTKLIKNEGVIDVRRAEKDHDEPAGAAAADADDTVYISNVNYLKL</sequence>
<name>A0ABS7C697_9BACL</name>
<gene>
    <name evidence="1" type="ORF">K0U00_20495</name>
</gene>
<evidence type="ECO:0000313" key="1">
    <source>
        <dbReference type="EMBL" id="MBW7456418.1"/>
    </source>
</evidence>
<comment type="caution">
    <text evidence="1">The sequence shown here is derived from an EMBL/GenBank/DDBJ whole genome shotgun (WGS) entry which is preliminary data.</text>
</comment>
<protein>
    <submittedName>
        <fullName evidence="1">Uncharacterized protein</fullName>
    </submittedName>
</protein>